<sequence>MVEDQRPQLLYPSFQKPISTLADPHPRSNQISSLISPSLFLLSRKSCYLFG</sequence>
<dbReference type="Proteomes" id="UP000009183">
    <property type="component" value="Chromosome 14"/>
</dbReference>
<reference evidence="2" key="1">
    <citation type="journal article" date="2007" name="Nature">
        <title>The grapevine genome sequence suggests ancestral hexaploidization in major angiosperm phyla.</title>
        <authorList>
            <consortium name="The French-Italian Public Consortium for Grapevine Genome Characterization."/>
            <person name="Jaillon O."/>
            <person name="Aury J.-M."/>
            <person name="Noel B."/>
            <person name="Policriti A."/>
            <person name="Clepet C."/>
            <person name="Casagrande A."/>
            <person name="Choisne N."/>
            <person name="Aubourg S."/>
            <person name="Vitulo N."/>
            <person name="Jubin C."/>
            <person name="Vezzi A."/>
            <person name="Legeai F."/>
            <person name="Hugueney P."/>
            <person name="Dasilva C."/>
            <person name="Horner D."/>
            <person name="Mica E."/>
            <person name="Jublot D."/>
            <person name="Poulain J."/>
            <person name="Bruyere C."/>
            <person name="Billault A."/>
            <person name="Segurens B."/>
            <person name="Gouyvenoux M."/>
            <person name="Ugarte E."/>
            <person name="Cattonaro F."/>
            <person name="Anthouard V."/>
            <person name="Vico V."/>
            <person name="Del Fabbro C."/>
            <person name="Alaux M."/>
            <person name="Di Gaspero G."/>
            <person name="Dumas V."/>
            <person name="Felice N."/>
            <person name="Paillard S."/>
            <person name="Juman I."/>
            <person name="Moroldo M."/>
            <person name="Scalabrin S."/>
            <person name="Canaguier A."/>
            <person name="Le Clainche I."/>
            <person name="Malacrida G."/>
            <person name="Durand E."/>
            <person name="Pesole G."/>
            <person name="Laucou V."/>
            <person name="Chatelet P."/>
            <person name="Merdinoglu D."/>
            <person name="Delledonne M."/>
            <person name="Pezzotti M."/>
            <person name="Lecharny A."/>
            <person name="Scarpelli C."/>
            <person name="Artiguenave F."/>
            <person name="Pe M.E."/>
            <person name="Valle G."/>
            <person name="Morgante M."/>
            <person name="Caboche M."/>
            <person name="Adam-Blondon A.-F."/>
            <person name="Weissenbach J."/>
            <person name="Quetier F."/>
            <person name="Wincker P."/>
        </authorList>
    </citation>
    <scope>NUCLEOTIDE SEQUENCE [LARGE SCALE GENOMIC DNA]</scope>
    <source>
        <strain evidence="2">cv. Pinot noir / PN40024</strain>
    </source>
</reference>
<accession>F6HUZ7</accession>
<dbReference type="PaxDb" id="29760-VIT_14s0066g01330.t01"/>
<keyword evidence="2" id="KW-1185">Reference proteome</keyword>
<protein>
    <submittedName>
        <fullName evidence="1">Uncharacterized protein</fullName>
    </submittedName>
</protein>
<proteinExistence type="predicted"/>
<dbReference type="HOGENOM" id="CLU_3110315_0_0_1"/>
<organism evidence="1 2">
    <name type="scientific">Vitis vinifera</name>
    <name type="common">Grape</name>
    <dbReference type="NCBI Taxonomy" id="29760"/>
    <lineage>
        <taxon>Eukaryota</taxon>
        <taxon>Viridiplantae</taxon>
        <taxon>Streptophyta</taxon>
        <taxon>Embryophyta</taxon>
        <taxon>Tracheophyta</taxon>
        <taxon>Spermatophyta</taxon>
        <taxon>Magnoliopsida</taxon>
        <taxon>eudicotyledons</taxon>
        <taxon>Gunneridae</taxon>
        <taxon>Pentapetalae</taxon>
        <taxon>rosids</taxon>
        <taxon>Vitales</taxon>
        <taxon>Vitaceae</taxon>
        <taxon>Viteae</taxon>
        <taxon>Vitis</taxon>
    </lineage>
</organism>
<gene>
    <name evidence="1" type="ordered locus">VIT_14s0066g01330</name>
</gene>
<name>F6HUZ7_VITVI</name>
<dbReference type="AlphaFoldDB" id="F6HUZ7"/>
<dbReference type="EMBL" id="FN596252">
    <property type="protein sequence ID" value="CCB58515.1"/>
    <property type="molecule type" value="Genomic_DNA"/>
</dbReference>
<dbReference type="InParanoid" id="F6HUZ7"/>
<evidence type="ECO:0000313" key="1">
    <source>
        <dbReference type="EMBL" id="CCB58515.1"/>
    </source>
</evidence>
<evidence type="ECO:0000313" key="2">
    <source>
        <dbReference type="Proteomes" id="UP000009183"/>
    </source>
</evidence>